<accession>X7ZPK6</accession>
<dbReference type="AlphaFoldDB" id="X7ZPK6"/>
<name>X7ZPK6_MYCKA</name>
<dbReference type="EMBL" id="JAOA01000001">
    <property type="protein sequence ID" value="EUA21522.1"/>
    <property type="molecule type" value="Genomic_DNA"/>
</dbReference>
<reference evidence="1 2" key="1">
    <citation type="submission" date="2013-12" db="EMBL/GenBank/DDBJ databases">
        <authorList>
            <person name="Brown-Elliot B."/>
            <person name="Wallace R."/>
            <person name="Lenaerts A."/>
            <person name="Ordway D."/>
            <person name="DeGroote M.A."/>
            <person name="Parker T."/>
            <person name="Sizemore C."/>
            <person name="Tallon L.J."/>
            <person name="Sadzewicz L.K."/>
            <person name="Sengamalay N."/>
            <person name="Fraser C.M."/>
            <person name="Hine E."/>
            <person name="Shefchek K.A."/>
            <person name="Das S.P."/>
            <person name="Tettelin H."/>
        </authorList>
    </citation>
    <scope>NUCLEOTIDE SEQUENCE [LARGE SCALE GENOMIC DNA]</scope>
    <source>
        <strain evidence="1 2">662</strain>
    </source>
</reference>
<proteinExistence type="predicted"/>
<comment type="caution">
    <text evidence="1">The sequence shown here is derived from an EMBL/GenBank/DDBJ whole genome shotgun (WGS) entry which is preliminary data.</text>
</comment>
<evidence type="ECO:0000313" key="1">
    <source>
        <dbReference type="EMBL" id="EUA21522.1"/>
    </source>
</evidence>
<dbReference type="Proteomes" id="UP000020561">
    <property type="component" value="Unassembled WGS sequence"/>
</dbReference>
<gene>
    <name evidence="1" type="ORF">I545_0773</name>
</gene>
<organism evidence="1 2">
    <name type="scientific">Mycobacterium kansasii 662</name>
    <dbReference type="NCBI Taxonomy" id="1299326"/>
    <lineage>
        <taxon>Bacteria</taxon>
        <taxon>Bacillati</taxon>
        <taxon>Actinomycetota</taxon>
        <taxon>Actinomycetes</taxon>
        <taxon>Mycobacteriales</taxon>
        <taxon>Mycobacteriaceae</taxon>
        <taxon>Mycobacterium</taxon>
    </lineage>
</organism>
<sequence length="45" mass="5043">MVLSIIAVFDILTLSTVLHHYDANALFLGKPPDGDVRRRFNFTPA</sequence>
<evidence type="ECO:0000313" key="2">
    <source>
        <dbReference type="Proteomes" id="UP000020561"/>
    </source>
</evidence>
<protein>
    <submittedName>
        <fullName evidence="1">Uncharacterized protein</fullName>
    </submittedName>
</protein>